<comment type="caution">
    <text evidence="3">The sequence shown here is derived from an EMBL/GenBank/DDBJ whole genome shotgun (WGS) entry which is preliminary data.</text>
</comment>
<sequence length="265" mass="30517">MKKEWQLTTGASVSLYPASEKYVIYFHGGGFVYGTRQDIPASLIALFQEQQYSVLTVDYLLAPNSSLAEILALNWQNIQELQATVLKDNPFCFCGRSAGGYLMLALTQQLLKEQQRLPEKLVNFYGYTDLSFIENKRVLQQPLLSKEQVPSLDQTEIVWDDPQFQRYLPYVYWVQQQELTTIYGLTAEALSDYAIDPELLAQFPPIFSSASSTDEEVPFRYSKGLKKVPKSKFVPVYDLPHDFLKNVEEPQVQMVFQQLARWLKQ</sequence>
<accession>A0A415ERE6</accession>
<proteinExistence type="predicted"/>
<dbReference type="PANTHER" id="PTHR48081">
    <property type="entry name" value="AB HYDROLASE SUPERFAMILY PROTEIN C4A8.06C"/>
    <property type="match status" value="1"/>
</dbReference>
<dbReference type="InterPro" id="IPR013094">
    <property type="entry name" value="AB_hydrolase_3"/>
</dbReference>
<evidence type="ECO:0000256" key="1">
    <source>
        <dbReference type="ARBA" id="ARBA00022801"/>
    </source>
</evidence>
<reference evidence="3 4" key="1">
    <citation type="submission" date="2018-08" db="EMBL/GenBank/DDBJ databases">
        <title>A genome reference for cultivated species of the human gut microbiota.</title>
        <authorList>
            <person name="Zou Y."/>
            <person name="Xue W."/>
            <person name="Luo G."/>
        </authorList>
    </citation>
    <scope>NUCLEOTIDE SEQUENCE [LARGE SCALE GENOMIC DNA]</scope>
    <source>
        <strain evidence="3 4">AF48-16</strain>
    </source>
</reference>
<feature type="domain" description="Alpha/beta hydrolase fold-3" evidence="2">
    <location>
        <begin position="23"/>
        <end position="159"/>
    </location>
</feature>
<dbReference type="Pfam" id="PF07859">
    <property type="entry name" value="Abhydrolase_3"/>
    <property type="match status" value="1"/>
</dbReference>
<dbReference type="SUPFAM" id="SSF53474">
    <property type="entry name" value="alpha/beta-Hydrolases"/>
    <property type="match status" value="1"/>
</dbReference>
<evidence type="ECO:0000313" key="3">
    <source>
        <dbReference type="EMBL" id="RHK05916.1"/>
    </source>
</evidence>
<organism evidence="3 4">
    <name type="scientific">Enterococcus casseliflavus</name>
    <name type="common">Enterococcus flavescens</name>
    <dbReference type="NCBI Taxonomy" id="37734"/>
    <lineage>
        <taxon>Bacteria</taxon>
        <taxon>Bacillati</taxon>
        <taxon>Bacillota</taxon>
        <taxon>Bacilli</taxon>
        <taxon>Lactobacillales</taxon>
        <taxon>Enterococcaceae</taxon>
        <taxon>Enterococcus</taxon>
    </lineage>
</organism>
<dbReference type="EMBL" id="QRMZ01000014">
    <property type="protein sequence ID" value="RHK05916.1"/>
    <property type="molecule type" value="Genomic_DNA"/>
</dbReference>
<protein>
    <submittedName>
        <fullName evidence="3">Alpha/beta hydrolase</fullName>
    </submittedName>
</protein>
<dbReference type="Gene3D" id="3.40.50.1820">
    <property type="entry name" value="alpha/beta hydrolase"/>
    <property type="match status" value="1"/>
</dbReference>
<dbReference type="Proteomes" id="UP000286288">
    <property type="component" value="Unassembled WGS sequence"/>
</dbReference>
<name>A0A415ERE6_ENTCA</name>
<dbReference type="InterPro" id="IPR029058">
    <property type="entry name" value="AB_hydrolase_fold"/>
</dbReference>
<keyword evidence="1 3" id="KW-0378">Hydrolase</keyword>
<dbReference type="InterPro" id="IPR050300">
    <property type="entry name" value="GDXG_lipolytic_enzyme"/>
</dbReference>
<dbReference type="AlphaFoldDB" id="A0A415ERE6"/>
<evidence type="ECO:0000313" key="4">
    <source>
        <dbReference type="Proteomes" id="UP000286288"/>
    </source>
</evidence>
<dbReference type="GO" id="GO:0016787">
    <property type="term" value="F:hydrolase activity"/>
    <property type="evidence" value="ECO:0007669"/>
    <property type="project" value="UniProtKB-KW"/>
</dbReference>
<gene>
    <name evidence="3" type="ORF">DW084_11375</name>
</gene>
<evidence type="ECO:0000259" key="2">
    <source>
        <dbReference type="Pfam" id="PF07859"/>
    </source>
</evidence>